<reference evidence="1" key="2">
    <citation type="journal article" date="2015" name="Fish Shellfish Immunol.">
        <title>Early steps in the European eel (Anguilla anguilla)-Vibrio vulnificus interaction in the gills: Role of the RtxA13 toxin.</title>
        <authorList>
            <person name="Callol A."/>
            <person name="Pajuelo D."/>
            <person name="Ebbesson L."/>
            <person name="Teles M."/>
            <person name="MacKenzie S."/>
            <person name="Amaro C."/>
        </authorList>
    </citation>
    <scope>NUCLEOTIDE SEQUENCE</scope>
</reference>
<organism evidence="1">
    <name type="scientific">Anguilla anguilla</name>
    <name type="common">European freshwater eel</name>
    <name type="synonym">Muraena anguilla</name>
    <dbReference type="NCBI Taxonomy" id="7936"/>
    <lineage>
        <taxon>Eukaryota</taxon>
        <taxon>Metazoa</taxon>
        <taxon>Chordata</taxon>
        <taxon>Craniata</taxon>
        <taxon>Vertebrata</taxon>
        <taxon>Euteleostomi</taxon>
        <taxon>Actinopterygii</taxon>
        <taxon>Neopterygii</taxon>
        <taxon>Teleostei</taxon>
        <taxon>Anguilliformes</taxon>
        <taxon>Anguillidae</taxon>
        <taxon>Anguilla</taxon>
    </lineage>
</organism>
<dbReference type="AlphaFoldDB" id="A0A0E9RK18"/>
<protein>
    <submittedName>
        <fullName evidence="1">Uncharacterized protein</fullName>
    </submittedName>
</protein>
<evidence type="ECO:0000313" key="1">
    <source>
        <dbReference type="EMBL" id="JAH28775.1"/>
    </source>
</evidence>
<reference evidence="1" key="1">
    <citation type="submission" date="2014-11" db="EMBL/GenBank/DDBJ databases">
        <authorList>
            <person name="Amaro Gonzalez C."/>
        </authorList>
    </citation>
    <scope>NUCLEOTIDE SEQUENCE</scope>
</reference>
<dbReference type="EMBL" id="GBXM01079802">
    <property type="protein sequence ID" value="JAH28775.1"/>
    <property type="molecule type" value="Transcribed_RNA"/>
</dbReference>
<name>A0A0E9RK18_ANGAN</name>
<accession>A0A0E9RK18</accession>
<sequence length="44" mass="5270">MPPEVERTFPNFTIQKVYIFNISGSSYSTCKLRLFDKYRHNVKN</sequence>
<proteinExistence type="predicted"/>